<sequence length="182" mass="19928">MSTRAVPPLPAAAPHPSSPSRFSPRRWYGEGPLHLLLLAATFCLAGYAGVRLLDGDTLGVLLWFAGSALLHDLVLLPVYAGADRALRAALGPRRALVNFVRVPVFLSGLLLLIWFPLITRRTERRYVAASGTSPDVYLSNWLLITGVLFALSALWLLVRALRSRTGGRGRRRETKARPSALH</sequence>
<gene>
    <name evidence="3" type="ORF">SFUL_3403</name>
</gene>
<evidence type="ECO:0000256" key="2">
    <source>
        <dbReference type="SAM" id="Phobius"/>
    </source>
</evidence>
<evidence type="ECO:0000313" key="3">
    <source>
        <dbReference type="EMBL" id="AGK78332.1"/>
    </source>
</evidence>
<dbReference type="HOGENOM" id="CLU_121462_0_0_11"/>
<protein>
    <submittedName>
        <fullName evidence="3">Lipoprotein</fullName>
    </submittedName>
</protein>
<dbReference type="Proteomes" id="UP000013304">
    <property type="component" value="Chromosome"/>
</dbReference>
<dbReference type="KEGG" id="sfi:SFUL_3403"/>
<feature type="region of interest" description="Disordered" evidence="1">
    <location>
        <begin position="1"/>
        <end position="21"/>
    </location>
</feature>
<feature type="compositionally biased region" description="Pro residues" evidence="1">
    <location>
        <begin position="7"/>
        <end position="17"/>
    </location>
</feature>
<feature type="transmembrane region" description="Helical" evidence="2">
    <location>
        <begin position="138"/>
        <end position="161"/>
    </location>
</feature>
<feature type="transmembrane region" description="Helical" evidence="2">
    <location>
        <begin position="27"/>
        <end position="48"/>
    </location>
</feature>
<keyword evidence="2" id="KW-1133">Transmembrane helix</keyword>
<dbReference type="EMBL" id="CP005080">
    <property type="protein sequence ID" value="AGK78332.1"/>
    <property type="molecule type" value="Genomic_DNA"/>
</dbReference>
<evidence type="ECO:0000313" key="4">
    <source>
        <dbReference type="Proteomes" id="UP000013304"/>
    </source>
</evidence>
<dbReference type="eggNOG" id="ENOG5032Y3E">
    <property type="taxonomic scope" value="Bacteria"/>
</dbReference>
<proteinExistence type="predicted"/>
<feature type="transmembrane region" description="Helical" evidence="2">
    <location>
        <begin position="60"/>
        <end position="79"/>
    </location>
</feature>
<keyword evidence="2" id="KW-0472">Membrane</keyword>
<reference evidence="3 4" key="1">
    <citation type="submission" date="2013-04" db="EMBL/GenBank/DDBJ databases">
        <title>Complete genome sequence of Streptomyces fulvissimus.</title>
        <authorList>
            <person name="Myronovskyi M."/>
            <person name="Tokovenko B."/>
            <person name="Manderscheid N."/>
            <person name="Petzke L."/>
            <person name="Luzhetskyy A."/>
        </authorList>
    </citation>
    <scope>NUCLEOTIDE SEQUENCE [LARGE SCALE GENOMIC DNA]</scope>
    <source>
        <strain evidence="3 4">DSM 40593</strain>
    </source>
</reference>
<feature type="transmembrane region" description="Helical" evidence="2">
    <location>
        <begin position="99"/>
        <end position="118"/>
    </location>
</feature>
<organism evidence="3 4">
    <name type="scientific">Streptomyces microflavus DSM 40593</name>
    <dbReference type="NCBI Taxonomy" id="1303692"/>
    <lineage>
        <taxon>Bacteria</taxon>
        <taxon>Bacillati</taxon>
        <taxon>Actinomycetota</taxon>
        <taxon>Actinomycetes</taxon>
        <taxon>Kitasatosporales</taxon>
        <taxon>Streptomycetaceae</taxon>
        <taxon>Streptomyces</taxon>
    </lineage>
</organism>
<name>N0CZA7_STRMI</name>
<accession>N0CZA7</accession>
<dbReference type="AlphaFoldDB" id="N0CZA7"/>
<evidence type="ECO:0000256" key="1">
    <source>
        <dbReference type="SAM" id="MobiDB-lite"/>
    </source>
</evidence>
<keyword evidence="3" id="KW-0449">Lipoprotein</keyword>
<keyword evidence="2" id="KW-0812">Transmembrane</keyword>